<evidence type="ECO:0000313" key="3">
    <source>
        <dbReference type="Proteomes" id="UP001151760"/>
    </source>
</evidence>
<accession>A0ABQ5FQT0</accession>
<keyword evidence="3" id="KW-1185">Reference proteome</keyword>
<dbReference type="PANTHER" id="PTHR31672:SF13">
    <property type="entry name" value="F-BOX PROTEIN CPR30-LIKE"/>
    <property type="match status" value="1"/>
</dbReference>
<dbReference type="EMBL" id="BQNB010017584">
    <property type="protein sequence ID" value="GJT64867.1"/>
    <property type="molecule type" value="Genomic_DNA"/>
</dbReference>
<dbReference type="Proteomes" id="UP001151760">
    <property type="component" value="Unassembled WGS sequence"/>
</dbReference>
<evidence type="ECO:0000313" key="2">
    <source>
        <dbReference type="EMBL" id="GJT64867.1"/>
    </source>
</evidence>
<dbReference type="InterPro" id="IPR036047">
    <property type="entry name" value="F-box-like_dom_sf"/>
</dbReference>
<dbReference type="InterPro" id="IPR001810">
    <property type="entry name" value="F-box_dom"/>
</dbReference>
<gene>
    <name evidence="2" type="ORF">Tco_1016347</name>
</gene>
<dbReference type="Pfam" id="PF00646">
    <property type="entry name" value="F-box"/>
    <property type="match status" value="1"/>
</dbReference>
<dbReference type="InterPro" id="IPR050796">
    <property type="entry name" value="SCF_F-box_component"/>
</dbReference>
<dbReference type="SUPFAM" id="SSF81383">
    <property type="entry name" value="F-box domain"/>
    <property type="match status" value="1"/>
</dbReference>
<protein>
    <submittedName>
        <fullName evidence="2">F-box domain-containing protein</fullName>
    </submittedName>
</protein>
<reference evidence="2" key="1">
    <citation type="journal article" date="2022" name="Int. J. Mol. Sci.">
        <title>Draft Genome of Tanacetum Coccineum: Genomic Comparison of Closely Related Tanacetum-Family Plants.</title>
        <authorList>
            <person name="Yamashiro T."/>
            <person name="Shiraishi A."/>
            <person name="Nakayama K."/>
            <person name="Satake H."/>
        </authorList>
    </citation>
    <scope>NUCLEOTIDE SEQUENCE</scope>
</reference>
<reference evidence="2" key="2">
    <citation type="submission" date="2022-01" db="EMBL/GenBank/DDBJ databases">
        <authorList>
            <person name="Yamashiro T."/>
            <person name="Shiraishi A."/>
            <person name="Satake H."/>
            <person name="Nakayama K."/>
        </authorList>
    </citation>
    <scope>NUCLEOTIDE SEQUENCE</scope>
</reference>
<dbReference type="InterPro" id="IPR015915">
    <property type="entry name" value="Kelch-typ_b-propeller"/>
</dbReference>
<dbReference type="NCBIfam" id="TIGR01640">
    <property type="entry name" value="F_box_assoc_1"/>
    <property type="match status" value="1"/>
</dbReference>
<evidence type="ECO:0000259" key="1">
    <source>
        <dbReference type="PROSITE" id="PS50181"/>
    </source>
</evidence>
<proteinExistence type="predicted"/>
<name>A0ABQ5FQT0_9ASTR</name>
<dbReference type="InterPro" id="IPR013187">
    <property type="entry name" value="F-box-assoc_dom_typ3"/>
</dbReference>
<dbReference type="InterPro" id="IPR017451">
    <property type="entry name" value="F-box-assoc_interact_dom"/>
</dbReference>
<dbReference type="PANTHER" id="PTHR31672">
    <property type="entry name" value="BNACNNG10540D PROTEIN"/>
    <property type="match status" value="1"/>
</dbReference>
<organism evidence="2 3">
    <name type="scientific">Tanacetum coccineum</name>
    <dbReference type="NCBI Taxonomy" id="301880"/>
    <lineage>
        <taxon>Eukaryota</taxon>
        <taxon>Viridiplantae</taxon>
        <taxon>Streptophyta</taxon>
        <taxon>Embryophyta</taxon>
        <taxon>Tracheophyta</taxon>
        <taxon>Spermatophyta</taxon>
        <taxon>Magnoliopsida</taxon>
        <taxon>eudicotyledons</taxon>
        <taxon>Gunneridae</taxon>
        <taxon>Pentapetalae</taxon>
        <taxon>asterids</taxon>
        <taxon>campanulids</taxon>
        <taxon>Asterales</taxon>
        <taxon>Asteraceae</taxon>
        <taxon>Asteroideae</taxon>
        <taxon>Anthemideae</taxon>
        <taxon>Anthemidinae</taxon>
        <taxon>Tanacetum</taxon>
    </lineage>
</organism>
<dbReference type="Pfam" id="PF08268">
    <property type="entry name" value="FBA_3"/>
    <property type="match status" value="1"/>
</dbReference>
<dbReference type="SUPFAM" id="SSF117281">
    <property type="entry name" value="Kelch motif"/>
    <property type="match status" value="1"/>
</dbReference>
<feature type="domain" description="F-box" evidence="1">
    <location>
        <begin position="1"/>
        <end position="41"/>
    </location>
</feature>
<dbReference type="PROSITE" id="PS50181">
    <property type="entry name" value="FBOX"/>
    <property type="match status" value="1"/>
</dbReference>
<sequence>MLALDVVEDILLTLDVEDLLRCTSVCKSWYSLISKPYFVKLHLKFIRNKEDKNNKQLGNRRIYLASNIHNIEGSSNGLVCISSIENYQICLTNPSTREFRILQDPIILPNSNNAPCYGFGYDSFADDYKLVMAINQGRYDGTLVQILSLKSNVWKLFGHVNYGFHDSKPGILFNGALYWFWYNANDIYRKYIMCFDLAKEEFREIPQPEDPRYDVRYSGKLGIFEDHLCIFHARGRPYEMWVMKNYNVKQSWELLPTDWAMKERLQCMKKDWRLPPKMPCYFCSDKTLMYLSSWGKYMSDPIFVQTLVSPYVNDNERP</sequence>
<dbReference type="SMART" id="SM00256">
    <property type="entry name" value="FBOX"/>
    <property type="match status" value="1"/>
</dbReference>
<dbReference type="Gene3D" id="1.20.1280.50">
    <property type="match status" value="1"/>
</dbReference>
<comment type="caution">
    <text evidence="2">The sequence shown here is derived from an EMBL/GenBank/DDBJ whole genome shotgun (WGS) entry which is preliminary data.</text>
</comment>